<evidence type="ECO:0000256" key="5">
    <source>
        <dbReference type="ARBA" id="ARBA00022741"/>
    </source>
</evidence>
<evidence type="ECO:0000256" key="8">
    <source>
        <dbReference type="ARBA" id="ARBA00032554"/>
    </source>
</evidence>
<proteinExistence type="inferred from homology"/>
<dbReference type="SUPFAM" id="SSF54211">
    <property type="entry name" value="Ribosomal protein S5 domain 2-like"/>
    <property type="match status" value="1"/>
</dbReference>
<evidence type="ECO:0000313" key="14">
    <source>
        <dbReference type="Proteomes" id="UP000823750"/>
    </source>
</evidence>
<comment type="caution">
    <text evidence="13">The sequence shown here is derived from an EMBL/GenBank/DDBJ whole genome shotgun (WGS) entry which is preliminary data.</text>
</comment>
<dbReference type="PANTHER" id="PTHR43527:SF2">
    <property type="entry name" value="4-DIPHOSPHOCYTIDYL-2-C-METHYL-D-ERYTHRITOL KINASE, CHLOROPLASTIC"/>
    <property type="match status" value="1"/>
</dbReference>
<evidence type="ECO:0000313" key="13">
    <source>
        <dbReference type="EMBL" id="MBO8485830.1"/>
    </source>
</evidence>
<dbReference type="PIRSF" id="PIRSF010376">
    <property type="entry name" value="IspE"/>
    <property type="match status" value="1"/>
</dbReference>
<dbReference type="AlphaFoldDB" id="A0A9D9J4C3"/>
<dbReference type="EMBL" id="JADILX010000082">
    <property type="protein sequence ID" value="MBO8485830.1"/>
    <property type="molecule type" value="Genomic_DNA"/>
</dbReference>
<feature type="compositionally biased region" description="Low complexity" evidence="10">
    <location>
        <begin position="63"/>
        <end position="77"/>
    </location>
</feature>
<keyword evidence="4 9" id="KW-0808">Transferase</keyword>
<dbReference type="InterPro" id="IPR006204">
    <property type="entry name" value="GHMP_kinase_N_dom"/>
</dbReference>
<evidence type="ECO:0000256" key="6">
    <source>
        <dbReference type="ARBA" id="ARBA00022777"/>
    </source>
</evidence>
<sequence length="304" mass="32763">MTVYPCIKVNLGLNVLRKRPDGYHDLETLFVPSGEYHDVLEIIAGDDWSRTSASLFSRYAGHEPSSPGSGEGPLLSGQAPGGTSSGQIVQAVSDDGKLMVTIARKEGVGWNPLEDLCAKAYFLLDRDFSLPPAKIFLEKLSPVGAGLGGGSADAAFAIKEFDRLFSIGLDDAAMSGYASRLGSDCAFFMHCRPMFGEGRGDVLSDFPVPCLDRYELKVVVPEGISVSTADAYRGIVPRIPAVPLKEILRQPVETWRDMLTNDFEETVFAKYPALAAIKRSLYDSGAVYASMSGSGSALFALYPR</sequence>
<keyword evidence="5 9" id="KW-0547">Nucleotide-binding</keyword>
<reference evidence="13" key="2">
    <citation type="journal article" date="2021" name="PeerJ">
        <title>Extensive microbial diversity within the chicken gut microbiome revealed by metagenomics and culture.</title>
        <authorList>
            <person name="Gilroy R."/>
            <person name="Ravi A."/>
            <person name="Getino M."/>
            <person name="Pursley I."/>
            <person name="Horton D.L."/>
            <person name="Alikhan N.F."/>
            <person name="Baker D."/>
            <person name="Gharbi K."/>
            <person name="Hall N."/>
            <person name="Watson M."/>
            <person name="Adriaenssens E.M."/>
            <person name="Foster-Nyarko E."/>
            <person name="Jarju S."/>
            <person name="Secka A."/>
            <person name="Antonio M."/>
            <person name="Oren A."/>
            <person name="Chaudhuri R.R."/>
            <person name="La Ragione R."/>
            <person name="Hildebrand F."/>
            <person name="Pallen M.J."/>
        </authorList>
    </citation>
    <scope>NUCLEOTIDE SEQUENCE</scope>
    <source>
        <strain evidence="13">B2-16538</strain>
    </source>
</reference>
<dbReference type="GO" id="GO:0050515">
    <property type="term" value="F:4-(cytidine 5'-diphospho)-2-C-methyl-D-erythritol kinase activity"/>
    <property type="evidence" value="ECO:0007669"/>
    <property type="project" value="UniProtKB-UniRule"/>
</dbReference>
<dbReference type="Gene3D" id="3.30.230.10">
    <property type="match status" value="1"/>
</dbReference>
<name>A0A9D9J4C3_9BACT</name>
<gene>
    <name evidence="9" type="primary">ispE</name>
    <name evidence="13" type="ORF">IAB78_05340</name>
</gene>
<dbReference type="InterPro" id="IPR004424">
    <property type="entry name" value="IspE"/>
</dbReference>
<feature type="domain" description="GHMP kinase C-terminal" evidence="12">
    <location>
        <begin position="245"/>
        <end position="302"/>
    </location>
</feature>
<evidence type="ECO:0000256" key="9">
    <source>
        <dbReference type="HAMAP-Rule" id="MF_00061"/>
    </source>
</evidence>
<evidence type="ECO:0000256" key="4">
    <source>
        <dbReference type="ARBA" id="ARBA00022679"/>
    </source>
</evidence>
<feature type="active site" evidence="9">
    <location>
        <position position="8"/>
    </location>
</feature>
<feature type="active site" evidence="9">
    <location>
        <position position="184"/>
    </location>
</feature>
<dbReference type="GO" id="GO:0019288">
    <property type="term" value="P:isopentenyl diphosphate biosynthetic process, methylerythritol 4-phosphate pathway"/>
    <property type="evidence" value="ECO:0007669"/>
    <property type="project" value="UniProtKB-UniRule"/>
</dbReference>
<dbReference type="PANTHER" id="PTHR43527">
    <property type="entry name" value="4-DIPHOSPHOCYTIDYL-2-C-METHYL-D-ERYTHRITOL KINASE, CHLOROPLASTIC"/>
    <property type="match status" value="1"/>
</dbReference>
<dbReference type="Pfam" id="PF08544">
    <property type="entry name" value="GHMP_kinases_C"/>
    <property type="match status" value="1"/>
</dbReference>
<evidence type="ECO:0000259" key="11">
    <source>
        <dbReference type="Pfam" id="PF00288"/>
    </source>
</evidence>
<keyword evidence="6 9" id="KW-0418">Kinase</keyword>
<evidence type="ECO:0000256" key="3">
    <source>
        <dbReference type="ARBA" id="ARBA00017473"/>
    </source>
</evidence>
<dbReference type="Pfam" id="PF00288">
    <property type="entry name" value="GHMP_kinases_N"/>
    <property type="match status" value="1"/>
</dbReference>
<comment type="similarity">
    <text evidence="1 9">Belongs to the GHMP kinase family. IspE subfamily.</text>
</comment>
<feature type="domain" description="GHMP kinase N-terminal" evidence="11">
    <location>
        <begin position="118"/>
        <end position="190"/>
    </location>
</feature>
<protein>
    <recommendedName>
        <fullName evidence="3 9">4-diphosphocytidyl-2-C-methyl-D-erythritol kinase</fullName>
        <shortName evidence="9">CMK</shortName>
        <ecNumber evidence="2 9">2.7.1.148</ecNumber>
    </recommendedName>
    <alternativeName>
        <fullName evidence="8 9">4-(cytidine-5'-diphospho)-2-C-methyl-D-erythritol kinase</fullName>
    </alternativeName>
</protein>
<dbReference type="GO" id="GO:0005524">
    <property type="term" value="F:ATP binding"/>
    <property type="evidence" value="ECO:0007669"/>
    <property type="project" value="UniProtKB-UniRule"/>
</dbReference>
<comment type="pathway">
    <text evidence="9">Isoprenoid biosynthesis; isopentenyl diphosphate biosynthesis via DXP pathway; isopentenyl diphosphate from 1-deoxy-D-xylulose 5-phosphate: step 3/6.</text>
</comment>
<organism evidence="13 14">
    <name type="scientific">Candidatus Cryptobacteroides excrementavium</name>
    <dbReference type="NCBI Taxonomy" id="2840759"/>
    <lineage>
        <taxon>Bacteria</taxon>
        <taxon>Pseudomonadati</taxon>
        <taxon>Bacteroidota</taxon>
        <taxon>Bacteroidia</taxon>
        <taxon>Bacteroidales</taxon>
        <taxon>Candidatus Cryptobacteroides</taxon>
    </lineage>
</organism>
<dbReference type="InterPro" id="IPR036554">
    <property type="entry name" value="GHMP_kinase_C_sf"/>
</dbReference>
<dbReference type="EC" id="2.7.1.148" evidence="2 9"/>
<evidence type="ECO:0000256" key="2">
    <source>
        <dbReference type="ARBA" id="ARBA00012052"/>
    </source>
</evidence>
<dbReference type="HAMAP" id="MF_00061">
    <property type="entry name" value="IspE"/>
    <property type="match status" value="1"/>
</dbReference>
<evidence type="ECO:0000256" key="10">
    <source>
        <dbReference type="SAM" id="MobiDB-lite"/>
    </source>
</evidence>
<evidence type="ECO:0000256" key="1">
    <source>
        <dbReference type="ARBA" id="ARBA00009684"/>
    </source>
</evidence>
<dbReference type="Gene3D" id="3.30.70.890">
    <property type="entry name" value="GHMP kinase, C-terminal domain"/>
    <property type="match status" value="1"/>
</dbReference>
<accession>A0A9D9J4C3</accession>
<reference evidence="13" key="1">
    <citation type="submission" date="2020-10" db="EMBL/GenBank/DDBJ databases">
        <authorList>
            <person name="Gilroy R."/>
        </authorList>
    </citation>
    <scope>NUCLEOTIDE SEQUENCE</scope>
    <source>
        <strain evidence="13">B2-16538</strain>
    </source>
</reference>
<keyword evidence="9" id="KW-0414">Isoprene biosynthesis</keyword>
<comment type="function">
    <text evidence="9">Catalyzes the phosphorylation of the position 2 hydroxy group of 4-diphosphocytidyl-2C-methyl-D-erythritol.</text>
</comment>
<dbReference type="InterPro" id="IPR013750">
    <property type="entry name" value="GHMP_kinase_C_dom"/>
</dbReference>
<dbReference type="GO" id="GO:0016114">
    <property type="term" value="P:terpenoid biosynthetic process"/>
    <property type="evidence" value="ECO:0007669"/>
    <property type="project" value="InterPro"/>
</dbReference>
<feature type="binding site" evidence="9">
    <location>
        <begin position="142"/>
        <end position="152"/>
    </location>
    <ligand>
        <name>ATP</name>
        <dbReference type="ChEBI" id="CHEBI:30616"/>
    </ligand>
</feature>
<comment type="catalytic activity">
    <reaction evidence="9">
        <text>4-CDP-2-C-methyl-D-erythritol + ATP = 4-CDP-2-C-methyl-D-erythritol 2-phosphate + ADP + H(+)</text>
        <dbReference type="Rhea" id="RHEA:18437"/>
        <dbReference type="ChEBI" id="CHEBI:15378"/>
        <dbReference type="ChEBI" id="CHEBI:30616"/>
        <dbReference type="ChEBI" id="CHEBI:57823"/>
        <dbReference type="ChEBI" id="CHEBI:57919"/>
        <dbReference type="ChEBI" id="CHEBI:456216"/>
        <dbReference type="EC" id="2.7.1.148"/>
    </reaction>
</comment>
<evidence type="ECO:0000259" key="12">
    <source>
        <dbReference type="Pfam" id="PF08544"/>
    </source>
</evidence>
<dbReference type="SUPFAM" id="SSF55060">
    <property type="entry name" value="GHMP Kinase, C-terminal domain"/>
    <property type="match status" value="1"/>
</dbReference>
<evidence type="ECO:0000256" key="7">
    <source>
        <dbReference type="ARBA" id="ARBA00022840"/>
    </source>
</evidence>
<dbReference type="InterPro" id="IPR020568">
    <property type="entry name" value="Ribosomal_Su5_D2-typ_SF"/>
</dbReference>
<dbReference type="Proteomes" id="UP000823750">
    <property type="component" value="Unassembled WGS sequence"/>
</dbReference>
<dbReference type="InterPro" id="IPR014721">
    <property type="entry name" value="Ribsml_uS5_D2-typ_fold_subgr"/>
</dbReference>
<feature type="region of interest" description="Disordered" evidence="10">
    <location>
        <begin position="59"/>
        <end position="87"/>
    </location>
</feature>
<keyword evidence="7 9" id="KW-0067">ATP-binding</keyword>